<evidence type="ECO:0000256" key="6">
    <source>
        <dbReference type="ARBA" id="ARBA00022840"/>
    </source>
</evidence>
<name>A0A859DNU9_9FIRM</name>
<dbReference type="GO" id="GO:0032267">
    <property type="term" value="F:tRNA(Ile)-lysidine synthase activity"/>
    <property type="evidence" value="ECO:0007669"/>
    <property type="project" value="UniProtKB-EC"/>
</dbReference>
<evidence type="ECO:0000256" key="4">
    <source>
        <dbReference type="ARBA" id="ARBA00022694"/>
    </source>
</evidence>
<dbReference type="SUPFAM" id="SSF56037">
    <property type="entry name" value="PheT/TilS domain"/>
    <property type="match status" value="1"/>
</dbReference>
<dbReference type="Proteomes" id="UP000509623">
    <property type="component" value="Chromosome"/>
</dbReference>
<dbReference type="InterPro" id="IPR012796">
    <property type="entry name" value="Lysidine-tRNA-synth_C"/>
</dbReference>
<keyword evidence="13" id="KW-1185">Reference proteome</keyword>
<evidence type="ECO:0000259" key="9">
    <source>
        <dbReference type="SMART" id="SM00977"/>
    </source>
</evidence>
<dbReference type="KEGG" id="clf:GJQ69_02745"/>
<dbReference type="InterPro" id="IPR012795">
    <property type="entry name" value="tRNA_Ile_lys_synt_N"/>
</dbReference>
<evidence type="ECO:0000256" key="5">
    <source>
        <dbReference type="ARBA" id="ARBA00022741"/>
    </source>
</evidence>
<dbReference type="NCBIfam" id="TIGR02433">
    <property type="entry name" value="lysidine_TilS_C"/>
    <property type="match status" value="1"/>
</dbReference>
<dbReference type="Gene3D" id="1.20.59.20">
    <property type="match status" value="1"/>
</dbReference>
<evidence type="ECO:0000256" key="3">
    <source>
        <dbReference type="ARBA" id="ARBA00022598"/>
    </source>
</evidence>
<dbReference type="SUPFAM" id="SSF52402">
    <property type="entry name" value="Adenine nucleotide alpha hydrolases-like"/>
    <property type="match status" value="1"/>
</dbReference>
<sequence>MAAKETMTAKVMRTLRQYQMLPPKTAVLVGVSGGADSTALLHWLALHAQQLDISVAAAHVNHELRGAEADSDEAFVRDLCAKLGIPLHILHADVRGEAQKTGEGLEECGRRLRYAFFYKICRQYAGSRIATAHTLSDNAETMLLNLARGAGAKGLAGIPPVRENVVRPLISVTRAETEQYCREHGLLYHTDRTNADVRYMRNWVRLKIVPQFHRIDPNFEEAAGRAACALREDDECLRELAQQALRTAECLGGWRAGVLAQQPAAVRMRALYSAARSAGTGRLSRQHLQMLDHLLAKGGGCTLPGGCSARVERGILLFPEPAEGYAVPLQMPQTSLPNGRILCIQTIPKEKIPKEIRKCVFSNCLDYDTITSDTMVRSRRAGDSFSPAGRGVTKSLKKLLNEKKIPPSLRQGLVILSNGQNILWIEGCGPSEQAKVTPRTRCAAVVTIKECIGNGKSDAR</sequence>
<dbReference type="GO" id="GO:0005737">
    <property type="term" value="C:cytoplasm"/>
    <property type="evidence" value="ECO:0007669"/>
    <property type="project" value="UniProtKB-SubCell"/>
</dbReference>
<reference evidence="11" key="2">
    <citation type="journal article" date="2021" name="Appl. Environ. Microbiol.">
        <title>Adaptability of a Caproate-Producing Bacterium Contributes to Its Dominance in an Anaerobic Fermentation System.</title>
        <authorList>
            <person name="Wang H."/>
            <person name="Gu Y."/>
            <person name="Zhou W."/>
            <person name="Zhao D."/>
            <person name="Qiao Z."/>
            <person name="Zheng J."/>
            <person name="Gao J."/>
            <person name="Chen X."/>
            <person name="Ren C."/>
            <person name="Xu Y."/>
        </authorList>
    </citation>
    <scope>NUCLEOTIDE SEQUENCE</scope>
    <source>
        <strain evidence="11">JNU-WLY1368</strain>
    </source>
</reference>
<comment type="similarity">
    <text evidence="8">Belongs to the tRNA(Ile)-lysidine synthase family.</text>
</comment>
<dbReference type="InterPro" id="IPR014729">
    <property type="entry name" value="Rossmann-like_a/b/a_fold"/>
</dbReference>
<keyword evidence="2 8" id="KW-0963">Cytoplasm</keyword>
<dbReference type="GO" id="GO:0005524">
    <property type="term" value="F:ATP binding"/>
    <property type="evidence" value="ECO:0007669"/>
    <property type="project" value="UniProtKB-UniRule"/>
</dbReference>
<keyword evidence="3 8" id="KW-0436">Ligase</keyword>
<dbReference type="EMBL" id="CP046161">
    <property type="protein sequence ID" value="QKO29824.1"/>
    <property type="molecule type" value="Genomic_DNA"/>
</dbReference>
<evidence type="ECO:0000313" key="10">
    <source>
        <dbReference type="EMBL" id="QKN23498.1"/>
    </source>
</evidence>
<dbReference type="Pfam" id="PF01171">
    <property type="entry name" value="ATP_bind_3"/>
    <property type="match status" value="1"/>
</dbReference>
<dbReference type="InterPro" id="IPR011063">
    <property type="entry name" value="TilS/TtcA_N"/>
</dbReference>
<evidence type="ECO:0000313" key="12">
    <source>
        <dbReference type="Proteomes" id="UP000501316"/>
    </source>
</evidence>
<dbReference type="SMART" id="SM00977">
    <property type="entry name" value="TilS_C"/>
    <property type="match status" value="1"/>
</dbReference>
<dbReference type="AlphaFoldDB" id="A0A859DNU9"/>
<evidence type="ECO:0000256" key="8">
    <source>
        <dbReference type="HAMAP-Rule" id="MF_01161"/>
    </source>
</evidence>
<dbReference type="PANTHER" id="PTHR43033:SF1">
    <property type="entry name" value="TRNA(ILE)-LYSIDINE SYNTHASE-RELATED"/>
    <property type="match status" value="1"/>
</dbReference>
<keyword evidence="6 8" id="KW-0067">ATP-binding</keyword>
<reference evidence="11" key="3">
    <citation type="journal article" date="2022" name="Int. J. Syst. Evol. Microbiol.">
        <title>Caproicibacterium lactatifermentans sp. nov., isolated from pit clay used for the production of Chinese strong aroma-type liquor.</title>
        <authorList>
            <person name="Wang H."/>
            <person name="Gu Y."/>
            <person name="Zhao D."/>
            <person name="Qiao Z."/>
            <person name="Zheng J."/>
            <person name="Gao J."/>
            <person name="Ren C."/>
            <person name="Xu Y."/>
        </authorList>
    </citation>
    <scope>NUCLEOTIDE SEQUENCE</scope>
    <source>
        <strain evidence="11">JNU-WLY1368</strain>
    </source>
</reference>
<dbReference type="HAMAP" id="MF_01161">
    <property type="entry name" value="tRNA_Ile_lys_synt"/>
    <property type="match status" value="1"/>
</dbReference>
<proteinExistence type="inferred from homology"/>
<organism evidence="10 12">
    <name type="scientific">Caproicibacterium lactatifermentans</name>
    <dbReference type="NCBI Taxonomy" id="2666138"/>
    <lineage>
        <taxon>Bacteria</taxon>
        <taxon>Bacillati</taxon>
        <taxon>Bacillota</taxon>
        <taxon>Clostridia</taxon>
        <taxon>Eubacteriales</taxon>
        <taxon>Oscillospiraceae</taxon>
        <taxon>Caproicibacterium</taxon>
    </lineage>
</organism>
<dbReference type="InterPro" id="IPR012094">
    <property type="entry name" value="tRNA_Ile_lys_synt"/>
</dbReference>
<reference evidence="12 13" key="1">
    <citation type="submission" date="2019-11" db="EMBL/GenBank/DDBJ databases">
        <authorList>
            <person name="Ren C."/>
            <person name="Wang H."/>
            <person name="Xu Y."/>
        </authorList>
    </citation>
    <scope>NUCLEOTIDE SEQUENCE [LARGE SCALE GENOMIC DNA]</scope>
    <source>
        <strain evidence="13">JNU-WLY1368</strain>
        <strain evidence="10 12">LBM 19010</strain>
    </source>
</reference>
<evidence type="ECO:0000256" key="1">
    <source>
        <dbReference type="ARBA" id="ARBA00004496"/>
    </source>
</evidence>
<comment type="function">
    <text evidence="8">Ligates lysine onto the cytidine present at position 34 of the AUA codon-specific tRNA(Ile) that contains the anticodon CAU, in an ATP-dependent manner. Cytidine is converted to lysidine, thus changing the amino acid specificity of the tRNA from methionine to isoleucine.</text>
</comment>
<gene>
    <name evidence="8 10" type="primary">tilS</name>
    <name evidence="10" type="ORF">GJQ69_02745</name>
    <name evidence="11" type="ORF">GKP14_01625</name>
</gene>
<comment type="subcellular location">
    <subcellularLocation>
        <location evidence="1 8">Cytoplasm</location>
    </subcellularLocation>
</comment>
<dbReference type="Gene3D" id="3.40.50.620">
    <property type="entry name" value="HUPs"/>
    <property type="match status" value="1"/>
</dbReference>
<keyword evidence="5 8" id="KW-0547">Nucleotide-binding</keyword>
<dbReference type="EMBL" id="CP046051">
    <property type="protein sequence ID" value="QKN23498.1"/>
    <property type="molecule type" value="Genomic_DNA"/>
</dbReference>
<accession>A0A859DNU9</accession>
<dbReference type="Pfam" id="PF11734">
    <property type="entry name" value="TilS_C"/>
    <property type="match status" value="1"/>
</dbReference>
<dbReference type="Proteomes" id="UP000501316">
    <property type="component" value="Chromosome"/>
</dbReference>
<dbReference type="RefSeq" id="WP_086036277.1">
    <property type="nucleotide sequence ID" value="NZ_CP046051.1"/>
</dbReference>
<evidence type="ECO:0000313" key="11">
    <source>
        <dbReference type="EMBL" id="QKO29824.1"/>
    </source>
</evidence>
<dbReference type="PANTHER" id="PTHR43033">
    <property type="entry name" value="TRNA(ILE)-LYSIDINE SYNTHASE-RELATED"/>
    <property type="match status" value="1"/>
</dbReference>
<protein>
    <recommendedName>
        <fullName evidence="8">tRNA(Ile)-lysidine synthase</fullName>
        <ecNumber evidence="8">6.3.4.19</ecNumber>
    </recommendedName>
    <alternativeName>
        <fullName evidence="8">tRNA(Ile)-2-lysyl-cytidine synthase</fullName>
    </alternativeName>
    <alternativeName>
        <fullName evidence="8">tRNA(Ile)-lysidine synthetase</fullName>
    </alternativeName>
</protein>
<feature type="domain" description="Lysidine-tRNA(Ile) synthetase C-terminal" evidence="9">
    <location>
        <begin position="374"/>
        <end position="446"/>
    </location>
</feature>
<comment type="domain">
    <text evidence="8">The N-terminal region contains the highly conserved SGGXDS motif, predicted to be a P-loop motif involved in ATP binding.</text>
</comment>
<dbReference type="GO" id="GO:0006400">
    <property type="term" value="P:tRNA modification"/>
    <property type="evidence" value="ECO:0007669"/>
    <property type="project" value="UniProtKB-UniRule"/>
</dbReference>
<comment type="catalytic activity">
    <reaction evidence="7 8">
        <text>cytidine(34) in tRNA(Ile2) + L-lysine + ATP = lysidine(34) in tRNA(Ile2) + AMP + diphosphate + H(+)</text>
        <dbReference type="Rhea" id="RHEA:43744"/>
        <dbReference type="Rhea" id="RHEA-COMP:10625"/>
        <dbReference type="Rhea" id="RHEA-COMP:10670"/>
        <dbReference type="ChEBI" id="CHEBI:15378"/>
        <dbReference type="ChEBI" id="CHEBI:30616"/>
        <dbReference type="ChEBI" id="CHEBI:32551"/>
        <dbReference type="ChEBI" id="CHEBI:33019"/>
        <dbReference type="ChEBI" id="CHEBI:82748"/>
        <dbReference type="ChEBI" id="CHEBI:83665"/>
        <dbReference type="ChEBI" id="CHEBI:456215"/>
        <dbReference type="EC" id="6.3.4.19"/>
    </reaction>
</comment>
<dbReference type="NCBIfam" id="TIGR02432">
    <property type="entry name" value="lysidine_TilS_N"/>
    <property type="match status" value="1"/>
</dbReference>
<dbReference type="CDD" id="cd01992">
    <property type="entry name" value="TilS_N"/>
    <property type="match status" value="1"/>
</dbReference>
<evidence type="ECO:0000313" key="13">
    <source>
        <dbReference type="Proteomes" id="UP000509623"/>
    </source>
</evidence>
<evidence type="ECO:0000256" key="7">
    <source>
        <dbReference type="ARBA" id="ARBA00048539"/>
    </source>
</evidence>
<feature type="binding site" evidence="8">
    <location>
        <begin position="32"/>
        <end position="37"/>
    </location>
    <ligand>
        <name>ATP</name>
        <dbReference type="ChEBI" id="CHEBI:30616"/>
    </ligand>
</feature>
<keyword evidence="4 8" id="KW-0819">tRNA processing</keyword>
<dbReference type="SUPFAM" id="SSF82829">
    <property type="entry name" value="MesJ substrate recognition domain-like"/>
    <property type="match status" value="1"/>
</dbReference>
<evidence type="ECO:0000256" key="2">
    <source>
        <dbReference type="ARBA" id="ARBA00022490"/>
    </source>
</evidence>
<dbReference type="EC" id="6.3.4.19" evidence="8"/>